<comment type="caution">
    <text evidence="2">The sequence shown here is derived from an EMBL/GenBank/DDBJ whole genome shotgun (WGS) entry which is preliminary data.</text>
</comment>
<protein>
    <submittedName>
        <fullName evidence="2">Glycerophosphoryl diester phosphodiesterase</fullName>
        <ecNumber evidence="2">3.1.4.46</ecNumber>
    </submittedName>
</protein>
<name>A0A063Y7E9_9GAMM</name>
<gene>
    <name evidence="2" type="ORF">ADINL_0457</name>
</gene>
<proteinExistence type="predicted"/>
<dbReference type="Proteomes" id="UP000027318">
    <property type="component" value="Unassembled WGS sequence"/>
</dbReference>
<dbReference type="PANTHER" id="PTHR46211">
    <property type="entry name" value="GLYCEROPHOSPHORYL DIESTER PHOSPHODIESTERASE"/>
    <property type="match status" value="1"/>
</dbReference>
<accession>A0A063Y7E9</accession>
<sequence>MSRITDALNHLANQLWSFAPGSRTPVDLQQIQLVAHRGAHGATPAGQLIENTLAAFDLCLELGIWGIELDVQPTQDGDLLVHHDPHCGRLFNRPDLVLSDTSSEQIRQAIPEIPRLAEVIERYAGKLHLMIEIKTSWRQYPDLPQQVEALLKDWQPMQDYHLLSLVPDHLEGFKHTPASAFVDVAEFNSREIIKENLALGHGAVAGSFALLSTAQIHALRQAGRRTGTGMVEKRAIASREIHRGVDWIFSDSVVSLLRD</sequence>
<feature type="domain" description="GP-PDE" evidence="1">
    <location>
        <begin position="31"/>
        <end position="259"/>
    </location>
</feature>
<dbReference type="Pfam" id="PF03009">
    <property type="entry name" value="GDPD"/>
    <property type="match status" value="1"/>
</dbReference>
<evidence type="ECO:0000259" key="1">
    <source>
        <dbReference type="PROSITE" id="PS51704"/>
    </source>
</evidence>
<keyword evidence="3" id="KW-1185">Reference proteome</keyword>
<dbReference type="OrthoDB" id="9795622at2"/>
<evidence type="ECO:0000313" key="2">
    <source>
        <dbReference type="EMBL" id="KDE41025.1"/>
    </source>
</evidence>
<dbReference type="PROSITE" id="PS51704">
    <property type="entry name" value="GP_PDE"/>
    <property type="match status" value="1"/>
</dbReference>
<dbReference type="AlphaFoldDB" id="A0A063Y7E9"/>
<organism evidence="2 3">
    <name type="scientific">Nitrincola lacisaponensis</name>
    <dbReference type="NCBI Taxonomy" id="267850"/>
    <lineage>
        <taxon>Bacteria</taxon>
        <taxon>Pseudomonadati</taxon>
        <taxon>Pseudomonadota</taxon>
        <taxon>Gammaproteobacteria</taxon>
        <taxon>Oceanospirillales</taxon>
        <taxon>Oceanospirillaceae</taxon>
        <taxon>Nitrincola</taxon>
    </lineage>
</organism>
<keyword evidence="2" id="KW-0378">Hydrolase</keyword>
<dbReference type="SUPFAM" id="SSF51695">
    <property type="entry name" value="PLC-like phosphodiesterases"/>
    <property type="match status" value="1"/>
</dbReference>
<reference evidence="2 3" key="1">
    <citation type="journal article" date="2005" name="Int. J. Syst. Evol. Microbiol.">
        <title>Nitrincola lacisaponensis gen. nov., sp. nov., a novel alkaliphilic bacterium isolated from an alkaline, saline lake.</title>
        <authorList>
            <person name="Dimitriu P.A."/>
            <person name="Shukla S.K."/>
            <person name="Conradt J."/>
            <person name="Marquez M.C."/>
            <person name="Ventosa A."/>
            <person name="Maglia A."/>
            <person name="Peyton B.M."/>
            <person name="Pinkart H.C."/>
            <person name="Mormile M.R."/>
        </authorList>
    </citation>
    <scope>NUCLEOTIDE SEQUENCE [LARGE SCALE GENOMIC DNA]</scope>
    <source>
        <strain evidence="2 3">4CA</strain>
    </source>
</reference>
<dbReference type="InterPro" id="IPR030395">
    <property type="entry name" value="GP_PDE_dom"/>
</dbReference>
<dbReference type="GO" id="GO:0006629">
    <property type="term" value="P:lipid metabolic process"/>
    <property type="evidence" value="ECO:0007669"/>
    <property type="project" value="InterPro"/>
</dbReference>
<dbReference type="InterPro" id="IPR017946">
    <property type="entry name" value="PLC-like_Pdiesterase_TIM-brl"/>
</dbReference>
<dbReference type="GO" id="GO:0008889">
    <property type="term" value="F:glycerophosphodiester phosphodiesterase activity"/>
    <property type="evidence" value="ECO:0007669"/>
    <property type="project" value="UniProtKB-EC"/>
</dbReference>
<evidence type="ECO:0000313" key="3">
    <source>
        <dbReference type="Proteomes" id="UP000027318"/>
    </source>
</evidence>
<dbReference type="EC" id="3.1.4.46" evidence="2"/>
<dbReference type="PANTHER" id="PTHR46211:SF1">
    <property type="entry name" value="GLYCEROPHOSPHODIESTER PHOSPHODIESTERASE, CYTOPLASMIC"/>
    <property type="match status" value="1"/>
</dbReference>
<dbReference type="EMBL" id="JMSZ01000013">
    <property type="protein sequence ID" value="KDE41025.1"/>
    <property type="molecule type" value="Genomic_DNA"/>
</dbReference>
<dbReference type="Gene3D" id="3.20.20.190">
    <property type="entry name" value="Phosphatidylinositol (PI) phosphodiesterase"/>
    <property type="match status" value="1"/>
</dbReference>
<dbReference type="STRING" id="267850.ADINL_0457"/>
<dbReference type="RefSeq" id="WP_036543534.1">
    <property type="nucleotide sequence ID" value="NZ_JMSZ01000013.1"/>
</dbReference>
<dbReference type="CDD" id="cd08556">
    <property type="entry name" value="GDPD"/>
    <property type="match status" value="1"/>
</dbReference>